<comment type="subcellular location">
    <subcellularLocation>
        <location evidence="6">Cytoplasm</location>
    </subcellularLocation>
</comment>
<dbReference type="CDD" id="cd02440">
    <property type="entry name" value="AdoMet_MTases"/>
    <property type="match status" value="1"/>
</dbReference>
<name>A0A841L6M4_9FIRM</name>
<sequence>MKWTEVKIKTTTEAVEAVANILYEVGVGGVVIEDPNDPIFREKELGDWDYMDESLLDNSYEGAIVKGYLPESEDLIDIIELIKQNVEKIPLYNLDKGLGEVTTTEVYEEDWANAWKKYYKPKKIGEKVVVKPTWEDYEASEGEVILELDPGMAFGTGTHETTMMCIQNLEKYVNPECTVFDIGCGSGILSVAAAKLGAKKVIGVDLDEVAVQVSRKNVLDNNVASIVDIRKGNLVEVIEEKADVVVANIIADVIVILASQIKQFMKAGSVFISSGIILDKVDDVVSALKENRFHIEDIMKMGEWAAIVAMPKSDEEHE</sequence>
<feature type="binding site" evidence="6">
    <location>
        <position position="248"/>
    </location>
    <ligand>
        <name>S-adenosyl-L-methionine</name>
        <dbReference type="ChEBI" id="CHEBI:59789"/>
    </ligand>
</feature>
<dbReference type="InterPro" id="IPR050078">
    <property type="entry name" value="Ribosomal_L11_MeTrfase_PrmA"/>
</dbReference>
<feature type="binding site" evidence="6">
    <location>
        <position position="183"/>
    </location>
    <ligand>
        <name>S-adenosyl-L-methionine</name>
        <dbReference type="ChEBI" id="CHEBI:59789"/>
    </ligand>
</feature>
<comment type="catalytic activity">
    <reaction evidence="6">
        <text>L-lysyl-[protein] + 3 S-adenosyl-L-methionine = N(6),N(6),N(6)-trimethyl-L-lysyl-[protein] + 3 S-adenosyl-L-homocysteine + 3 H(+)</text>
        <dbReference type="Rhea" id="RHEA:54192"/>
        <dbReference type="Rhea" id="RHEA-COMP:9752"/>
        <dbReference type="Rhea" id="RHEA-COMP:13826"/>
        <dbReference type="ChEBI" id="CHEBI:15378"/>
        <dbReference type="ChEBI" id="CHEBI:29969"/>
        <dbReference type="ChEBI" id="CHEBI:57856"/>
        <dbReference type="ChEBI" id="CHEBI:59789"/>
        <dbReference type="ChEBI" id="CHEBI:61961"/>
    </reaction>
</comment>
<evidence type="ECO:0000313" key="8">
    <source>
        <dbReference type="Proteomes" id="UP000579281"/>
    </source>
</evidence>
<evidence type="ECO:0000256" key="5">
    <source>
        <dbReference type="ARBA" id="ARBA00022691"/>
    </source>
</evidence>
<dbReference type="Proteomes" id="UP000579281">
    <property type="component" value="Unassembled WGS sequence"/>
</dbReference>
<dbReference type="EC" id="2.1.1.-" evidence="6"/>
<reference evidence="7 8" key="1">
    <citation type="submission" date="2020-08" db="EMBL/GenBank/DDBJ databases">
        <title>Genomic Encyclopedia of Type Strains, Phase IV (KMG-IV): sequencing the most valuable type-strain genomes for metagenomic binning, comparative biology and taxonomic classification.</title>
        <authorList>
            <person name="Goeker M."/>
        </authorList>
    </citation>
    <scope>NUCLEOTIDE SEQUENCE [LARGE SCALE GENOMIC DNA]</scope>
    <source>
        <strain evidence="7 8">DSM 103526</strain>
    </source>
</reference>
<dbReference type="PANTHER" id="PTHR43648:SF1">
    <property type="entry name" value="ELECTRON TRANSFER FLAVOPROTEIN BETA SUBUNIT LYSINE METHYLTRANSFERASE"/>
    <property type="match status" value="1"/>
</dbReference>
<accession>A0A841L6M4</accession>
<comment type="function">
    <text evidence="6">Methylates ribosomal protein L11.</text>
</comment>
<gene>
    <name evidence="6" type="primary">prmA</name>
    <name evidence="7" type="ORF">HNQ80_004071</name>
</gene>
<feature type="binding site" evidence="6">
    <location>
        <position position="162"/>
    </location>
    <ligand>
        <name>S-adenosyl-L-methionine</name>
        <dbReference type="ChEBI" id="CHEBI:59789"/>
    </ligand>
</feature>
<evidence type="ECO:0000256" key="2">
    <source>
        <dbReference type="ARBA" id="ARBA00022490"/>
    </source>
</evidence>
<dbReference type="HAMAP" id="MF_00735">
    <property type="entry name" value="Methyltr_PrmA"/>
    <property type="match status" value="1"/>
</dbReference>
<dbReference type="InterPro" id="IPR029063">
    <property type="entry name" value="SAM-dependent_MTases_sf"/>
</dbReference>
<dbReference type="InterPro" id="IPR004498">
    <property type="entry name" value="Ribosomal_PrmA_MeTrfase"/>
</dbReference>
<keyword evidence="2 6" id="KW-0963">Cytoplasm</keyword>
<comment type="similarity">
    <text evidence="1 6">Belongs to the methyltransferase superfamily. PrmA family.</text>
</comment>
<dbReference type="EMBL" id="JACHEN010000030">
    <property type="protein sequence ID" value="MBB6217935.1"/>
    <property type="molecule type" value="Genomic_DNA"/>
</dbReference>
<keyword evidence="3 6" id="KW-0489">Methyltransferase</keyword>
<dbReference type="GO" id="GO:0005840">
    <property type="term" value="C:ribosome"/>
    <property type="evidence" value="ECO:0007669"/>
    <property type="project" value="UniProtKB-KW"/>
</dbReference>
<dbReference type="Pfam" id="PF06325">
    <property type="entry name" value="PrmA"/>
    <property type="match status" value="1"/>
</dbReference>
<dbReference type="AlphaFoldDB" id="A0A841L6M4"/>
<dbReference type="NCBIfam" id="TIGR00406">
    <property type="entry name" value="prmA"/>
    <property type="match status" value="1"/>
</dbReference>
<evidence type="ECO:0000256" key="6">
    <source>
        <dbReference type="HAMAP-Rule" id="MF_00735"/>
    </source>
</evidence>
<comment type="caution">
    <text evidence="7">The sequence shown here is derived from an EMBL/GenBank/DDBJ whole genome shotgun (WGS) entry which is preliminary data.</text>
</comment>
<keyword evidence="7" id="KW-0689">Ribosomal protein</keyword>
<keyword evidence="8" id="KW-1185">Reference proteome</keyword>
<dbReference type="GO" id="GO:0005737">
    <property type="term" value="C:cytoplasm"/>
    <property type="evidence" value="ECO:0007669"/>
    <property type="project" value="UniProtKB-SubCell"/>
</dbReference>
<keyword evidence="7" id="KW-0687">Ribonucleoprotein</keyword>
<dbReference type="PIRSF" id="PIRSF000401">
    <property type="entry name" value="RPL11_MTase"/>
    <property type="match status" value="1"/>
</dbReference>
<dbReference type="GO" id="GO:0032259">
    <property type="term" value="P:methylation"/>
    <property type="evidence" value="ECO:0007669"/>
    <property type="project" value="UniProtKB-KW"/>
</dbReference>
<evidence type="ECO:0000256" key="4">
    <source>
        <dbReference type="ARBA" id="ARBA00022679"/>
    </source>
</evidence>
<organism evidence="7 8">
    <name type="scientific">Anaerosolibacter carboniphilus</name>
    <dbReference type="NCBI Taxonomy" id="1417629"/>
    <lineage>
        <taxon>Bacteria</taxon>
        <taxon>Bacillati</taxon>
        <taxon>Bacillota</taxon>
        <taxon>Clostridia</taxon>
        <taxon>Peptostreptococcales</taxon>
        <taxon>Thermotaleaceae</taxon>
        <taxon>Anaerosolibacter</taxon>
    </lineage>
</organism>
<keyword evidence="5 6" id="KW-0949">S-adenosyl-L-methionine</keyword>
<feature type="binding site" evidence="6">
    <location>
        <position position="205"/>
    </location>
    <ligand>
        <name>S-adenosyl-L-methionine</name>
        <dbReference type="ChEBI" id="CHEBI:59789"/>
    </ligand>
</feature>
<dbReference type="SUPFAM" id="SSF53335">
    <property type="entry name" value="S-adenosyl-L-methionine-dependent methyltransferases"/>
    <property type="match status" value="1"/>
</dbReference>
<dbReference type="GO" id="GO:0008276">
    <property type="term" value="F:protein methyltransferase activity"/>
    <property type="evidence" value="ECO:0007669"/>
    <property type="project" value="UniProtKB-UniRule"/>
</dbReference>
<evidence type="ECO:0000313" key="7">
    <source>
        <dbReference type="EMBL" id="MBB6217935.1"/>
    </source>
</evidence>
<protein>
    <recommendedName>
        <fullName evidence="6">Ribosomal protein L11 methyltransferase</fullName>
        <shortName evidence="6">L11 Mtase</shortName>
        <ecNumber evidence="6">2.1.1.-</ecNumber>
    </recommendedName>
</protein>
<dbReference type="Gene3D" id="3.40.50.150">
    <property type="entry name" value="Vaccinia Virus protein VP39"/>
    <property type="match status" value="1"/>
</dbReference>
<dbReference type="RefSeq" id="WP_184312439.1">
    <property type="nucleotide sequence ID" value="NZ_JACHEN010000030.1"/>
</dbReference>
<keyword evidence="4 6" id="KW-0808">Transferase</keyword>
<dbReference type="PANTHER" id="PTHR43648">
    <property type="entry name" value="ELECTRON TRANSFER FLAVOPROTEIN BETA SUBUNIT LYSINE METHYLTRANSFERASE"/>
    <property type="match status" value="1"/>
</dbReference>
<proteinExistence type="inferred from homology"/>
<evidence type="ECO:0000256" key="3">
    <source>
        <dbReference type="ARBA" id="ARBA00022603"/>
    </source>
</evidence>
<evidence type="ECO:0000256" key="1">
    <source>
        <dbReference type="ARBA" id="ARBA00009741"/>
    </source>
</evidence>